<sequence>MNMLRTRIAAHVKSIRHSALQSPVQMQRPNDGEWHALDMSLHRIYGDLRDRLINDVLRYDVHGPKLPSARAERHYDVAQGNMHSSTSTYC</sequence>
<evidence type="ECO:0000313" key="2">
    <source>
        <dbReference type="Proteomes" id="UP000053989"/>
    </source>
</evidence>
<dbReference type="InParanoid" id="A0A0C3DY12"/>
<dbReference type="AlphaFoldDB" id="A0A0C3DY12"/>
<reference evidence="1 2" key="1">
    <citation type="submission" date="2014-04" db="EMBL/GenBank/DDBJ databases">
        <authorList>
            <consortium name="DOE Joint Genome Institute"/>
            <person name="Kuo A."/>
            <person name="Kohler A."/>
            <person name="Nagy L.G."/>
            <person name="Floudas D."/>
            <person name="Copeland A."/>
            <person name="Barry K.W."/>
            <person name="Cichocki N."/>
            <person name="Veneault-Fourrey C."/>
            <person name="LaButti K."/>
            <person name="Lindquist E.A."/>
            <person name="Lipzen A."/>
            <person name="Lundell T."/>
            <person name="Morin E."/>
            <person name="Murat C."/>
            <person name="Sun H."/>
            <person name="Tunlid A."/>
            <person name="Henrissat B."/>
            <person name="Grigoriev I.V."/>
            <person name="Hibbett D.S."/>
            <person name="Martin F."/>
            <person name="Nordberg H.P."/>
            <person name="Cantor M.N."/>
            <person name="Hua S.X."/>
        </authorList>
    </citation>
    <scope>NUCLEOTIDE SEQUENCE [LARGE SCALE GENOMIC DNA]</scope>
    <source>
        <strain evidence="1 2">Foug A</strain>
    </source>
</reference>
<name>A0A0C3DY12_9AGAM</name>
<accession>A0A0C3DY12</accession>
<dbReference type="EMBL" id="KN822056">
    <property type="protein sequence ID" value="KIM61054.1"/>
    <property type="molecule type" value="Genomic_DNA"/>
</dbReference>
<dbReference type="Proteomes" id="UP000053989">
    <property type="component" value="Unassembled WGS sequence"/>
</dbReference>
<organism evidence="1 2">
    <name type="scientific">Scleroderma citrinum Foug A</name>
    <dbReference type="NCBI Taxonomy" id="1036808"/>
    <lineage>
        <taxon>Eukaryota</taxon>
        <taxon>Fungi</taxon>
        <taxon>Dikarya</taxon>
        <taxon>Basidiomycota</taxon>
        <taxon>Agaricomycotina</taxon>
        <taxon>Agaricomycetes</taxon>
        <taxon>Agaricomycetidae</taxon>
        <taxon>Boletales</taxon>
        <taxon>Sclerodermatineae</taxon>
        <taxon>Sclerodermataceae</taxon>
        <taxon>Scleroderma</taxon>
    </lineage>
</organism>
<evidence type="ECO:0000313" key="1">
    <source>
        <dbReference type="EMBL" id="KIM61054.1"/>
    </source>
</evidence>
<gene>
    <name evidence="1" type="ORF">SCLCIDRAFT_921414</name>
</gene>
<dbReference type="HOGENOM" id="CLU_2442181_0_0_1"/>
<keyword evidence="2" id="KW-1185">Reference proteome</keyword>
<protein>
    <submittedName>
        <fullName evidence="1">Uncharacterized protein</fullName>
    </submittedName>
</protein>
<proteinExistence type="predicted"/>
<reference evidence="2" key="2">
    <citation type="submission" date="2015-01" db="EMBL/GenBank/DDBJ databases">
        <title>Evolutionary Origins and Diversification of the Mycorrhizal Mutualists.</title>
        <authorList>
            <consortium name="DOE Joint Genome Institute"/>
            <consortium name="Mycorrhizal Genomics Consortium"/>
            <person name="Kohler A."/>
            <person name="Kuo A."/>
            <person name="Nagy L.G."/>
            <person name="Floudas D."/>
            <person name="Copeland A."/>
            <person name="Barry K.W."/>
            <person name="Cichocki N."/>
            <person name="Veneault-Fourrey C."/>
            <person name="LaButti K."/>
            <person name="Lindquist E.A."/>
            <person name="Lipzen A."/>
            <person name="Lundell T."/>
            <person name="Morin E."/>
            <person name="Murat C."/>
            <person name="Riley R."/>
            <person name="Ohm R."/>
            <person name="Sun H."/>
            <person name="Tunlid A."/>
            <person name="Henrissat B."/>
            <person name="Grigoriev I.V."/>
            <person name="Hibbett D.S."/>
            <person name="Martin F."/>
        </authorList>
    </citation>
    <scope>NUCLEOTIDE SEQUENCE [LARGE SCALE GENOMIC DNA]</scope>
    <source>
        <strain evidence="2">Foug A</strain>
    </source>
</reference>